<dbReference type="AlphaFoldDB" id="A0A5C6VLV7"/>
<feature type="transmembrane region" description="Helical" evidence="1">
    <location>
        <begin position="263"/>
        <end position="286"/>
    </location>
</feature>
<gene>
    <name evidence="2" type="ORF">FS935_19880</name>
</gene>
<name>A0A5C6VLV7_9BACI</name>
<feature type="transmembrane region" description="Helical" evidence="1">
    <location>
        <begin position="167"/>
        <end position="192"/>
    </location>
</feature>
<keyword evidence="1" id="KW-0472">Membrane</keyword>
<accession>A0A5C6VLV7</accession>
<organism evidence="2 3">
    <name type="scientific">Metabacillus litoralis</name>
    <dbReference type="NCBI Taxonomy" id="152268"/>
    <lineage>
        <taxon>Bacteria</taxon>
        <taxon>Bacillati</taxon>
        <taxon>Bacillota</taxon>
        <taxon>Bacilli</taxon>
        <taxon>Bacillales</taxon>
        <taxon>Bacillaceae</taxon>
        <taxon>Metabacillus</taxon>
    </lineage>
</organism>
<reference evidence="2 3" key="1">
    <citation type="journal article" date="2005" name="Int. J. Syst. Evol. Microbiol.">
        <title>Bacillus litoralis sp. nov., isolated from a tidal flat of the Yellow Sea in Korea.</title>
        <authorList>
            <person name="Yoon J.H."/>
            <person name="Oh T.K."/>
        </authorList>
    </citation>
    <scope>NUCLEOTIDE SEQUENCE [LARGE SCALE GENOMIC DNA]</scope>
    <source>
        <strain evidence="2 3">SW-211</strain>
    </source>
</reference>
<dbReference type="RefSeq" id="WP_146950393.1">
    <property type="nucleotide sequence ID" value="NZ_VOQF01000016.1"/>
</dbReference>
<sequence>MESKIKKLLLLNVLFYLNNLILILLTINFGLKGFIALWFFSPFVFVLFTTSILESTKGRLLGYLRKIAILDFLLRCIVVVINFLVISELIFLPLYYLIVIGIIFMCVNVYLELRISKHLHLLDDQNENIDQEVLTKREIDDLCDDFASNQSILKFKSPGEKEEIRNIYFSTFSVGYSYVLIILLIGGGIFGFEFLGEKYRLLILFIAFLLLGIYFYLTNKKFALFFKDRHQRKKINLRDNLTFIIGLSIIYILQGYVHIGTGTFNFLGIFLATMFLIPTIKTNHLIRDEFHKMNKKYIDK</sequence>
<feature type="transmembrane region" description="Helical" evidence="1">
    <location>
        <begin position="237"/>
        <end position="257"/>
    </location>
</feature>
<evidence type="ECO:0000313" key="2">
    <source>
        <dbReference type="EMBL" id="TXC85764.1"/>
    </source>
</evidence>
<dbReference type="EMBL" id="VOQF01000016">
    <property type="protein sequence ID" value="TXC85764.1"/>
    <property type="molecule type" value="Genomic_DNA"/>
</dbReference>
<feature type="transmembrane region" description="Helical" evidence="1">
    <location>
        <begin position="92"/>
        <end position="111"/>
    </location>
</feature>
<keyword evidence="1" id="KW-1133">Transmembrane helix</keyword>
<feature type="transmembrane region" description="Helical" evidence="1">
    <location>
        <begin position="9"/>
        <end position="29"/>
    </location>
</feature>
<dbReference type="Proteomes" id="UP000321363">
    <property type="component" value="Unassembled WGS sequence"/>
</dbReference>
<feature type="transmembrane region" description="Helical" evidence="1">
    <location>
        <begin position="67"/>
        <end position="86"/>
    </location>
</feature>
<evidence type="ECO:0000256" key="1">
    <source>
        <dbReference type="SAM" id="Phobius"/>
    </source>
</evidence>
<keyword evidence="3" id="KW-1185">Reference proteome</keyword>
<protein>
    <submittedName>
        <fullName evidence="2">Uncharacterized protein</fullName>
    </submittedName>
</protein>
<proteinExistence type="predicted"/>
<dbReference type="OrthoDB" id="2965699at2"/>
<feature type="transmembrane region" description="Helical" evidence="1">
    <location>
        <begin position="198"/>
        <end position="217"/>
    </location>
</feature>
<keyword evidence="1" id="KW-0812">Transmembrane</keyword>
<evidence type="ECO:0000313" key="3">
    <source>
        <dbReference type="Proteomes" id="UP000321363"/>
    </source>
</evidence>
<feature type="transmembrane region" description="Helical" evidence="1">
    <location>
        <begin position="35"/>
        <end position="55"/>
    </location>
</feature>
<comment type="caution">
    <text evidence="2">The sequence shown here is derived from an EMBL/GenBank/DDBJ whole genome shotgun (WGS) entry which is preliminary data.</text>
</comment>